<dbReference type="OrthoDB" id="3990054at2759"/>
<comment type="caution">
    <text evidence="9">The sequence shown here is derived from an EMBL/GenBank/DDBJ whole genome shotgun (WGS) entry which is preliminary data.</text>
</comment>
<evidence type="ECO:0000256" key="4">
    <source>
        <dbReference type="ARBA" id="ARBA00022989"/>
    </source>
</evidence>
<dbReference type="STRING" id="1380566.A0A179G7I9"/>
<feature type="compositionally biased region" description="Acidic residues" evidence="7">
    <location>
        <begin position="334"/>
        <end position="345"/>
    </location>
</feature>
<evidence type="ECO:0000256" key="2">
    <source>
        <dbReference type="ARBA" id="ARBA00022692"/>
    </source>
</evidence>
<dbReference type="RefSeq" id="XP_018149838.1">
    <property type="nucleotide sequence ID" value="XM_018293107.1"/>
</dbReference>
<keyword evidence="10" id="KW-1185">Reference proteome</keyword>
<comment type="subcellular location">
    <subcellularLocation>
        <location evidence="1">Endoplasmic reticulum membrane</location>
        <topology evidence="1">Multi-pass membrane protein</topology>
    </subcellularLocation>
</comment>
<dbReference type="Pfam" id="PF06775">
    <property type="entry name" value="Seipin"/>
    <property type="match status" value="1"/>
</dbReference>
<evidence type="ECO:0000256" key="3">
    <source>
        <dbReference type="ARBA" id="ARBA00022824"/>
    </source>
</evidence>
<keyword evidence="9" id="KW-0436">Ligase</keyword>
<name>A0A179G7I9_METCM</name>
<feature type="compositionally biased region" description="Basic and acidic residues" evidence="7">
    <location>
        <begin position="307"/>
        <end position="316"/>
    </location>
</feature>
<proteinExistence type="predicted"/>
<keyword evidence="3" id="KW-0256">Endoplasmic reticulum</keyword>
<dbReference type="AlphaFoldDB" id="A0A179G7I9"/>
<feature type="region of interest" description="Disordered" evidence="7">
    <location>
        <begin position="265"/>
        <end position="379"/>
    </location>
</feature>
<keyword evidence="6 8" id="KW-0472">Membrane</keyword>
<dbReference type="KEGG" id="pchm:VFPPC_15354"/>
<dbReference type="GO" id="GO:0005789">
    <property type="term" value="C:endoplasmic reticulum membrane"/>
    <property type="evidence" value="ECO:0007669"/>
    <property type="project" value="UniProtKB-SubCell"/>
</dbReference>
<accession>A0A179G7I9</accession>
<evidence type="ECO:0000256" key="8">
    <source>
        <dbReference type="SAM" id="Phobius"/>
    </source>
</evidence>
<reference evidence="9 10" key="1">
    <citation type="journal article" date="2016" name="PLoS Pathog.">
        <title>Biosynthesis of antibiotic leucinostatins in bio-control fungus Purpureocillium lilacinum and their inhibition on phytophthora revealed by genome mining.</title>
        <authorList>
            <person name="Wang G."/>
            <person name="Liu Z."/>
            <person name="Lin R."/>
            <person name="Li E."/>
            <person name="Mao Z."/>
            <person name="Ling J."/>
            <person name="Yang Y."/>
            <person name="Yin W.B."/>
            <person name="Xie B."/>
        </authorList>
    </citation>
    <scope>NUCLEOTIDE SEQUENCE [LARGE SCALE GENOMIC DNA]</scope>
    <source>
        <strain evidence="9">170</strain>
    </source>
</reference>
<feature type="transmembrane region" description="Helical" evidence="8">
    <location>
        <begin position="20"/>
        <end position="45"/>
    </location>
</feature>
<evidence type="ECO:0000256" key="1">
    <source>
        <dbReference type="ARBA" id="ARBA00004477"/>
    </source>
</evidence>
<feature type="compositionally biased region" description="Basic and acidic residues" evidence="7">
    <location>
        <begin position="361"/>
        <end position="370"/>
    </location>
</feature>
<dbReference type="GeneID" id="28857101"/>
<feature type="transmembrane region" description="Helical" evidence="8">
    <location>
        <begin position="235"/>
        <end position="260"/>
    </location>
</feature>
<evidence type="ECO:0000313" key="9">
    <source>
        <dbReference type="EMBL" id="OAQ73755.1"/>
    </source>
</evidence>
<dbReference type="GO" id="GO:0016874">
    <property type="term" value="F:ligase activity"/>
    <property type="evidence" value="ECO:0007669"/>
    <property type="project" value="UniProtKB-KW"/>
</dbReference>
<feature type="compositionally biased region" description="Acidic residues" evidence="7">
    <location>
        <begin position="277"/>
        <end position="292"/>
    </location>
</feature>
<gene>
    <name evidence="9" type="ORF">VFPPC_15354</name>
</gene>
<feature type="compositionally biased region" description="Polar residues" evidence="7">
    <location>
        <begin position="348"/>
        <end position="358"/>
    </location>
</feature>
<dbReference type="Proteomes" id="UP000078397">
    <property type="component" value="Unassembled WGS sequence"/>
</dbReference>
<dbReference type="GO" id="GO:0140042">
    <property type="term" value="P:lipid droplet formation"/>
    <property type="evidence" value="ECO:0007669"/>
    <property type="project" value="UniProtKB-ARBA"/>
</dbReference>
<dbReference type="CDD" id="cd23995">
    <property type="entry name" value="Seipin_BSCL2_like"/>
    <property type="match status" value="1"/>
</dbReference>
<dbReference type="GO" id="GO:0006629">
    <property type="term" value="P:lipid metabolic process"/>
    <property type="evidence" value="ECO:0007669"/>
    <property type="project" value="UniProtKB-KW"/>
</dbReference>
<organism evidence="9 10">
    <name type="scientific">Pochonia chlamydosporia 170</name>
    <dbReference type="NCBI Taxonomy" id="1380566"/>
    <lineage>
        <taxon>Eukaryota</taxon>
        <taxon>Fungi</taxon>
        <taxon>Dikarya</taxon>
        <taxon>Ascomycota</taxon>
        <taxon>Pezizomycotina</taxon>
        <taxon>Sordariomycetes</taxon>
        <taxon>Hypocreomycetidae</taxon>
        <taxon>Hypocreales</taxon>
        <taxon>Clavicipitaceae</taxon>
        <taxon>Pochonia</taxon>
    </lineage>
</organism>
<protein>
    <submittedName>
        <fullName evidence="9">Tubulin-tyrosine ligase</fullName>
    </submittedName>
</protein>
<dbReference type="PANTHER" id="PTHR21212">
    <property type="entry name" value="BERNARDINELLI-SEIP CONGENITAL LIPODYSTROPHY 2 HOMOLOG BSCL2 PROTEIN"/>
    <property type="match status" value="1"/>
</dbReference>
<evidence type="ECO:0000313" key="10">
    <source>
        <dbReference type="Proteomes" id="UP000078397"/>
    </source>
</evidence>
<evidence type="ECO:0000256" key="6">
    <source>
        <dbReference type="ARBA" id="ARBA00023136"/>
    </source>
</evidence>
<keyword evidence="4 8" id="KW-1133">Transmembrane helix</keyword>
<evidence type="ECO:0000256" key="5">
    <source>
        <dbReference type="ARBA" id="ARBA00023098"/>
    </source>
</evidence>
<keyword evidence="5" id="KW-0443">Lipid metabolism</keyword>
<keyword evidence="2 8" id="KW-0812">Transmembrane</keyword>
<evidence type="ECO:0000256" key="7">
    <source>
        <dbReference type="SAM" id="MobiDB-lite"/>
    </source>
</evidence>
<dbReference type="EMBL" id="LSBJ02000001">
    <property type="protein sequence ID" value="OAQ73755.1"/>
    <property type="molecule type" value="Genomic_DNA"/>
</dbReference>
<sequence>METLQETARVITSKPAQRAAVNVVLLVSSAVTLFGLASLATALFFQNFVPDQFITTPVYLQYQSGVNPYGVAQLVYPSPKLQQDYDVSVTLSMPRSPPNTQRGNFMVSLHLVKDDEKGYKSDAGGRKAINSQKYLETQKVLFTARRPALMPYEDPILSVAKRVVFMAYYILFPQSQARSLTVQLAERVRFDKSALQPTAAFVEIEAGQDIQIYSTALTLTAQLRGLRWLMFHYRLLTYMAFTFLFWVCEVLFMILAWAVWTATTTPKGTKDKRDGFTDGEEDETNDEYDDDSERAVGSGATGRQTAIKREPEVKREDDDEPERAISDIPLAGAEADDEEDFDDDGNVISGTRSDSGIGTSFKEERSDSVRRRASRNMME</sequence>
<dbReference type="InterPro" id="IPR009617">
    <property type="entry name" value="Seipin"/>
</dbReference>
<dbReference type="PANTHER" id="PTHR21212:SF0">
    <property type="entry name" value="SEIPIN"/>
    <property type="match status" value="1"/>
</dbReference>